<dbReference type="Pfam" id="PF13692">
    <property type="entry name" value="Glyco_trans_1_4"/>
    <property type="match status" value="1"/>
</dbReference>
<keyword evidence="1" id="KW-0472">Membrane</keyword>
<gene>
    <name evidence="3" type="ORF">PCO31110_01210</name>
</gene>
<keyword evidence="3" id="KW-0808">Transferase</keyword>
<keyword evidence="1" id="KW-0812">Transmembrane</keyword>
<dbReference type="Gene3D" id="3.40.50.2000">
    <property type="entry name" value="Glycogen Phosphorylase B"/>
    <property type="match status" value="2"/>
</dbReference>
<dbReference type="Pfam" id="PF13579">
    <property type="entry name" value="Glyco_trans_4_4"/>
    <property type="match status" value="1"/>
</dbReference>
<evidence type="ECO:0000256" key="1">
    <source>
        <dbReference type="SAM" id="Phobius"/>
    </source>
</evidence>
<dbReference type="OrthoDB" id="9787293at2"/>
<protein>
    <submittedName>
        <fullName evidence="3">Glycosyltransferase</fullName>
    </submittedName>
</protein>
<dbReference type="EMBL" id="CABPSJ010000001">
    <property type="protein sequence ID" value="VVD82549.1"/>
    <property type="molecule type" value="Genomic_DNA"/>
</dbReference>
<keyword evidence="1" id="KW-1133">Transmembrane helix</keyword>
<evidence type="ECO:0000313" key="4">
    <source>
        <dbReference type="Proteomes" id="UP000337189"/>
    </source>
</evidence>
<dbReference type="SUPFAM" id="SSF53756">
    <property type="entry name" value="UDP-Glycosyltransferase/glycogen phosphorylase"/>
    <property type="match status" value="1"/>
</dbReference>
<dbReference type="InterPro" id="IPR028098">
    <property type="entry name" value="Glyco_trans_4-like_N"/>
</dbReference>
<feature type="transmembrane region" description="Helical" evidence="1">
    <location>
        <begin position="105"/>
        <end position="126"/>
    </location>
</feature>
<feature type="domain" description="Glycosyltransferase subfamily 4-like N-terminal" evidence="2">
    <location>
        <begin position="16"/>
        <end position="197"/>
    </location>
</feature>
<dbReference type="RefSeq" id="WP_150689841.1">
    <property type="nucleotide sequence ID" value="NZ_CABPSJ010000001.1"/>
</dbReference>
<evidence type="ECO:0000259" key="2">
    <source>
        <dbReference type="Pfam" id="PF13579"/>
    </source>
</evidence>
<evidence type="ECO:0000313" key="3">
    <source>
        <dbReference type="EMBL" id="VVD82549.1"/>
    </source>
</evidence>
<reference evidence="3 4" key="1">
    <citation type="submission" date="2019-08" db="EMBL/GenBank/DDBJ databases">
        <authorList>
            <person name="Peeters C."/>
        </authorList>
    </citation>
    <scope>NUCLEOTIDE SEQUENCE [LARGE SCALE GENOMIC DNA]</scope>
    <source>
        <strain evidence="3 4">LMG 31110</strain>
    </source>
</reference>
<proteinExistence type="predicted"/>
<sequence>MRVLIVSQYFWPENFRINDLASGLRERGHDVEVLTARPNYPAGKLFKGYGWFKPWRETYDGIPVFRVPIVPRFEGRGRHLAMNYLSFVVSGCLLAPWFCRGKYDVIFVYGTSPITVALPAMMLRALKRAPMQLQILDLWPETLEAIGVTRSRWAARLADGLVRFIYRHCDQVLVQSRGFVESVVSRGVPAERVDYFPTTAESLFSASNGDAAGPPVTVPGEFKVMFAGNVGDAQDFGTILDAAALTAHEPRITWAIVGDGRRSAWVASEVSRRGLSNVALLGRHPLDTMPAFFAQADALLVTLKRDPVFALTIPGKLQSYLSFGKPVVAALDGEGARLVKESGAGLVCDAGDAEGLARSVLSLAAMNETQRAELGQNGRRYFGTHFERNMLLDRLCGWMHALAQGGRKASTENERI</sequence>
<dbReference type="Proteomes" id="UP000337189">
    <property type="component" value="Unassembled WGS sequence"/>
</dbReference>
<accession>A0A5E4T907</accession>
<feature type="transmembrane region" description="Helical" evidence="1">
    <location>
        <begin position="81"/>
        <end position="99"/>
    </location>
</feature>
<name>A0A5E4T907_9BURK</name>
<dbReference type="AlphaFoldDB" id="A0A5E4T907"/>
<dbReference type="GO" id="GO:0016757">
    <property type="term" value="F:glycosyltransferase activity"/>
    <property type="evidence" value="ECO:0007669"/>
    <property type="project" value="UniProtKB-ARBA"/>
</dbReference>
<dbReference type="CDD" id="cd03794">
    <property type="entry name" value="GT4_WbuB-like"/>
    <property type="match status" value="1"/>
</dbReference>
<dbReference type="PANTHER" id="PTHR12526">
    <property type="entry name" value="GLYCOSYLTRANSFERASE"/>
    <property type="match status" value="1"/>
</dbReference>
<organism evidence="3 4">
    <name type="scientific">Pandoraea communis</name>
    <dbReference type="NCBI Taxonomy" id="2508297"/>
    <lineage>
        <taxon>Bacteria</taxon>
        <taxon>Pseudomonadati</taxon>
        <taxon>Pseudomonadota</taxon>
        <taxon>Betaproteobacteria</taxon>
        <taxon>Burkholderiales</taxon>
        <taxon>Burkholderiaceae</taxon>
        <taxon>Pandoraea</taxon>
    </lineage>
</organism>